<accession>A0AAF3JA70</accession>
<dbReference type="WBParaSite" id="MBELARI_LOCUS6218">
    <property type="protein sequence ID" value="MBELARI_LOCUS6218"/>
    <property type="gene ID" value="MBELARI_LOCUS6218"/>
</dbReference>
<keyword evidence="1" id="KW-1185">Reference proteome</keyword>
<organism evidence="1 2">
    <name type="scientific">Mesorhabditis belari</name>
    <dbReference type="NCBI Taxonomy" id="2138241"/>
    <lineage>
        <taxon>Eukaryota</taxon>
        <taxon>Metazoa</taxon>
        <taxon>Ecdysozoa</taxon>
        <taxon>Nematoda</taxon>
        <taxon>Chromadorea</taxon>
        <taxon>Rhabditida</taxon>
        <taxon>Rhabditina</taxon>
        <taxon>Rhabditomorpha</taxon>
        <taxon>Rhabditoidea</taxon>
        <taxon>Rhabditidae</taxon>
        <taxon>Mesorhabditinae</taxon>
        <taxon>Mesorhabditis</taxon>
    </lineage>
</organism>
<sequence length="135" mass="15481">MMISEISELVTENQQINDLTKHLLHQKIIEGWQLQKAIGNGSNGVVMLVEHTKNNVITISECNIINRLTADVNNDVNPHTTQRPHHQQRCHDESRFTGRHSNVDEIRDFHGATLLGQLPIVVLQDSTRFYKILRI</sequence>
<name>A0AAF3JA70_9BILA</name>
<protein>
    <submittedName>
        <fullName evidence="2">Uncharacterized protein</fullName>
    </submittedName>
</protein>
<proteinExistence type="predicted"/>
<evidence type="ECO:0000313" key="1">
    <source>
        <dbReference type="Proteomes" id="UP000887575"/>
    </source>
</evidence>
<dbReference type="Proteomes" id="UP000887575">
    <property type="component" value="Unassembled WGS sequence"/>
</dbReference>
<evidence type="ECO:0000313" key="2">
    <source>
        <dbReference type="WBParaSite" id="MBELARI_LOCUS6218"/>
    </source>
</evidence>
<dbReference type="AlphaFoldDB" id="A0AAF3JA70"/>
<reference evidence="2" key="1">
    <citation type="submission" date="2024-02" db="UniProtKB">
        <authorList>
            <consortium name="WormBaseParasite"/>
        </authorList>
    </citation>
    <scope>IDENTIFICATION</scope>
</reference>